<dbReference type="AlphaFoldDB" id="A0AAU8IV07"/>
<dbReference type="EMBL" id="CP159534">
    <property type="protein sequence ID" value="XCJ71925.1"/>
    <property type="molecule type" value="Genomic_DNA"/>
</dbReference>
<feature type="transmembrane region" description="Helical" evidence="6">
    <location>
        <begin position="250"/>
        <end position="277"/>
    </location>
</feature>
<protein>
    <submittedName>
        <fullName evidence="8">HTTM domain-containing protein</fullName>
    </submittedName>
</protein>
<feature type="domain" description="HTTM-like" evidence="7">
    <location>
        <begin position="41"/>
        <end position="382"/>
    </location>
</feature>
<reference evidence="8" key="1">
    <citation type="submission" date="2024-06" db="EMBL/GenBank/DDBJ databases">
        <title>Streptomyces sp. strain HUAS MG91 genome sequences.</title>
        <authorList>
            <person name="Mo P."/>
        </authorList>
    </citation>
    <scope>NUCLEOTIDE SEQUENCE</scope>
    <source>
        <strain evidence="8">HUAS MG91</strain>
    </source>
</reference>
<feature type="transmembrane region" description="Helical" evidence="6">
    <location>
        <begin position="107"/>
        <end position="126"/>
    </location>
</feature>
<feature type="transmembrane region" description="Helical" evidence="6">
    <location>
        <begin position="156"/>
        <end position="175"/>
    </location>
</feature>
<evidence type="ECO:0000313" key="8">
    <source>
        <dbReference type="EMBL" id="XCJ71925.1"/>
    </source>
</evidence>
<dbReference type="RefSeq" id="WP_353943525.1">
    <property type="nucleotide sequence ID" value="NZ_CP159534.1"/>
</dbReference>
<feature type="region of interest" description="Disordered" evidence="5">
    <location>
        <begin position="404"/>
        <end position="424"/>
    </location>
</feature>
<comment type="subcellular location">
    <subcellularLocation>
        <location evidence="1">Endomembrane system</location>
        <topology evidence="1">Multi-pass membrane protein</topology>
    </subcellularLocation>
</comment>
<sequence>MSGSQQHAAPEHTGAPAKRHGEGLWQRVLGALSDGIERVTASALGPYQSAVVRIGFSATWLLFLLREFPNRQELYGPDAPWSWGMAQQLTADNGAFTALMWSDGQGWFEFVYVVAMLASALLLLGWRTRTMSVLFMIGVLSLQNRSVFLGDGGDNVIHLMSIYLVFTRCGQVWSLDARRAARARAAGLGASDADRAGPVLWWVIGLALSALTFTGKVSGGWLLLFWALWIAQGLWWFAGRRSEDGDARRLYDVVASLAHNAALLIIMVEACLIYATAGWYKIQGGRWQDGTAVYYPLHLDYFSPWPALGDLLSAFGPMVLLVTYGTVIVQVAFPFTVFNRKVKNVLLVLMITEHVFIAIVLGLPFFSLAMIAADAVFLPTSFLRRVGGWAARARERVVGGRAGGDAVVPEQRPAEDAEPSAVRT</sequence>
<evidence type="ECO:0000256" key="6">
    <source>
        <dbReference type="SAM" id="Phobius"/>
    </source>
</evidence>
<keyword evidence="2 6" id="KW-0812">Transmembrane</keyword>
<keyword evidence="3 6" id="KW-1133">Transmembrane helix</keyword>
<organism evidence="8">
    <name type="scientific">Streptomyces tabacisoli</name>
    <dbReference type="NCBI Taxonomy" id="3156398"/>
    <lineage>
        <taxon>Bacteria</taxon>
        <taxon>Bacillati</taxon>
        <taxon>Actinomycetota</taxon>
        <taxon>Actinomycetes</taxon>
        <taxon>Kitasatosporales</taxon>
        <taxon>Streptomycetaceae</taxon>
        <taxon>Streptomyces</taxon>
    </lineage>
</organism>
<evidence type="ECO:0000259" key="7">
    <source>
        <dbReference type="SMART" id="SM00752"/>
    </source>
</evidence>
<feature type="transmembrane region" description="Helical" evidence="6">
    <location>
        <begin position="220"/>
        <end position="238"/>
    </location>
</feature>
<dbReference type="PANTHER" id="PTHR39535">
    <property type="entry name" value="SPORULATION-DELAYING PROTEIN SDPB"/>
    <property type="match status" value="1"/>
</dbReference>
<evidence type="ECO:0000256" key="5">
    <source>
        <dbReference type="SAM" id="MobiDB-lite"/>
    </source>
</evidence>
<name>A0AAU8IV07_9ACTN</name>
<accession>A0AAU8IV07</accession>
<feature type="transmembrane region" description="Helical" evidence="6">
    <location>
        <begin position="196"/>
        <end position="214"/>
    </location>
</feature>
<dbReference type="SMART" id="SM00752">
    <property type="entry name" value="HTTM"/>
    <property type="match status" value="1"/>
</dbReference>
<evidence type="ECO:0000256" key="1">
    <source>
        <dbReference type="ARBA" id="ARBA00004127"/>
    </source>
</evidence>
<proteinExistence type="predicted"/>
<evidence type="ECO:0000256" key="2">
    <source>
        <dbReference type="ARBA" id="ARBA00022692"/>
    </source>
</evidence>
<gene>
    <name evidence="8" type="ORF">ABII15_18960</name>
</gene>
<dbReference type="PANTHER" id="PTHR39535:SF2">
    <property type="entry name" value="HTTM DOMAIN-CONTAINING PROTEIN"/>
    <property type="match status" value="1"/>
</dbReference>
<evidence type="ECO:0000256" key="4">
    <source>
        <dbReference type="ARBA" id="ARBA00023136"/>
    </source>
</evidence>
<dbReference type="InterPro" id="IPR052964">
    <property type="entry name" value="Sporulation_signal_mat"/>
</dbReference>
<dbReference type="KEGG" id="stac:ABII15_18960"/>
<evidence type="ECO:0000256" key="3">
    <source>
        <dbReference type="ARBA" id="ARBA00022989"/>
    </source>
</evidence>
<dbReference type="GO" id="GO:0012505">
    <property type="term" value="C:endomembrane system"/>
    <property type="evidence" value="ECO:0007669"/>
    <property type="project" value="UniProtKB-SubCell"/>
</dbReference>
<keyword evidence="4 6" id="KW-0472">Membrane</keyword>
<feature type="transmembrane region" description="Helical" evidence="6">
    <location>
        <begin position="311"/>
        <end position="333"/>
    </location>
</feature>
<feature type="transmembrane region" description="Helical" evidence="6">
    <location>
        <begin position="345"/>
        <end position="373"/>
    </location>
</feature>
<dbReference type="InterPro" id="IPR011020">
    <property type="entry name" value="HTTM-like"/>
</dbReference>